<dbReference type="Proteomes" id="UP000034531">
    <property type="component" value="Unassembled WGS sequence"/>
</dbReference>
<dbReference type="Pfam" id="PF07883">
    <property type="entry name" value="Cupin_2"/>
    <property type="match status" value="1"/>
</dbReference>
<evidence type="ECO:0000313" key="3">
    <source>
        <dbReference type="EMBL" id="KKR51029.1"/>
    </source>
</evidence>
<dbReference type="Gene3D" id="2.60.120.10">
    <property type="entry name" value="Jelly Rolls"/>
    <property type="match status" value="1"/>
</dbReference>
<dbReference type="AlphaFoldDB" id="A0A0G0RE88"/>
<dbReference type="InterPro" id="IPR013096">
    <property type="entry name" value="Cupin_2"/>
</dbReference>
<dbReference type="CDD" id="cd06990">
    <property type="entry name" value="cupin_DUF861"/>
    <property type="match status" value="1"/>
</dbReference>
<gene>
    <name evidence="3" type="ORF">UT84_C0003G0024</name>
</gene>
<feature type="domain" description="Cupin type-2" evidence="2">
    <location>
        <begin position="64"/>
        <end position="110"/>
    </location>
</feature>
<evidence type="ECO:0000256" key="1">
    <source>
        <dbReference type="SAM" id="MobiDB-lite"/>
    </source>
</evidence>
<proteinExistence type="predicted"/>
<comment type="caution">
    <text evidence="3">The sequence shown here is derived from an EMBL/GenBank/DDBJ whole genome shotgun (WGS) entry which is preliminary data.</text>
</comment>
<protein>
    <recommendedName>
        <fullName evidence="2">Cupin type-2 domain-containing protein</fullName>
    </recommendedName>
</protein>
<evidence type="ECO:0000259" key="2">
    <source>
        <dbReference type="Pfam" id="PF07883"/>
    </source>
</evidence>
<organism evidence="3 4">
    <name type="scientific">Candidatus Curtissbacteria bacterium GW2011_GWA1_40_16</name>
    <dbReference type="NCBI Taxonomy" id="1618405"/>
    <lineage>
        <taxon>Bacteria</taxon>
        <taxon>Candidatus Curtissiibacteriota</taxon>
    </lineage>
</organism>
<dbReference type="InterPro" id="IPR014710">
    <property type="entry name" value="RmlC-like_jellyroll"/>
</dbReference>
<evidence type="ECO:0000313" key="4">
    <source>
        <dbReference type="Proteomes" id="UP000034531"/>
    </source>
</evidence>
<name>A0A0G0RE88_9BACT</name>
<feature type="region of interest" description="Disordered" evidence="1">
    <location>
        <begin position="1"/>
        <end position="21"/>
    </location>
</feature>
<reference evidence="3 4" key="1">
    <citation type="journal article" date="2015" name="Nature">
        <title>rRNA introns, odd ribosomes, and small enigmatic genomes across a large radiation of phyla.</title>
        <authorList>
            <person name="Brown C.T."/>
            <person name="Hug L.A."/>
            <person name="Thomas B.C."/>
            <person name="Sharon I."/>
            <person name="Castelle C.J."/>
            <person name="Singh A."/>
            <person name="Wilkins M.J."/>
            <person name="Williams K.H."/>
            <person name="Banfield J.F."/>
        </authorList>
    </citation>
    <scope>NUCLEOTIDE SEQUENCE [LARGE SCALE GENOMIC DNA]</scope>
</reference>
<accession>A0A0G0RE88</accession>
<sequence length="112" mass="12227">MASIVKKNFDSPDETLNPGEKMKAEVVTVGDTKIQKVTAEAGWQWSKHLKQTAGTESCEKTHRIYVLSGKIAARTDDGEEQEFSAGDCGVIPPGHDGWTVGDEPAVWLEILQ</sequence>
<dbReference type="InterPro" id="IPR011051">
    <property type="entry name" value="RmlC_Cupin_sf"/>
</dbReference>
<dbReference type="EMBL" id="LBYI01000003">
    <property type="protein sequence ID" value="KKR51029.1"/>
    <property type="molecule type" value="Genomic_DNA"/>
</dbReference>
<dbReference type="SUPFAM" id="SSF51182">
    <property type="entry name" value="RmlC-like cupins"/>
    <property type="match status" value="1"/>
</dbReference>